<evidence type="ECO:0000256" key="1">
    <source>
        <dbReference type="ARBA" id="ARBA00005417"/>
    </source>
</evidence>
<dbReference type="Pfam" id="PF00005">
    <property type="entry name" value="ABC_tran"/>
    <property type="match status" value="1"/>
</dbReference>
<dbReference type="Gene3D" id="3.40.50.300">
    <property type="entry name" value="P-loop containing nucleotide triphosphate hydrolases"/>
    <property type="match status" value="1"/>
</dbReference>
<dbReference type="PROSITE" id="PS50893">
    <property type="entry name" value="ABC_TRANSPORTER_2"/>
    <property type="match status" value="1"/>
</dbReference>
<keyword evidence="2" id="KW-0813">Transport</keyword>
<dbReference type="eggNOG" id="COG1126">
    <property type="taxonomic scope" value="Bacteria"/>
</dbReference>
<gene>
    <name evidence="6" type="primary">glnQ</name>
    <name evidence="6" type="ORF">BABL1_gene_244</name>
</gene>
<dbReference type="InterPro" id="IPR003593">
    <property type="entry name" value="AAA+_ATPase"/>
</dbReference>
<evidence type="ECO:0000256" key="3">
    <source>
        <dbReference type="ARBA" id="ARBA00022741"/>
    </source>
</evidence>
<evidence type="ECO:0000313" key="7">
    <source>
        <dbReference type="Proteomes" id="UP000018769"/>
    </source>
</evidence>
<dbReference type="RefSeq" id="WP_023792436.1">
    <property type="nucleotide sequence ID" value="NC_023003.1"/>
</dbReference>
<keyword evidence="4" id="KW-0067">ATP-binding</keyword>
<dbReference type="EMBL" id="HG793133">
    <property type="protein sequence ID" value="CDK30771.1"/>
    <property type="molecule type" value="Genomic_DNA"/>
</dbReference>
<dbReference type="STRING" id="673862.BABL1_gene_244"/>
<reference evidence="6 7" key="1">
    <citation type="journal article" date="2015" name="Biol. Direct">
        <title>Babela massiliensis, a representative of a widespread bacterial phylum with unusual adaptations to parasitism in amoebae.</title>
        <authorList>
            <person name="Pagnier I."/>
            <person name="Yutin N."/>
            <person name="Croce O."/>
            <person name="Makarova K.S."/>
            <person name="Wolf Y.I."/>
            <person name="Benamar S."/>
            <person name="Raoult D."/>
            <person name="Koonin E.V."/>
            <person name="La Scola B."/>
        </authorList>
    </citation>
    <scope>NUCLEOTIDE SEQUENCE [LARGE SCALE GENOMIC DNA]</scope>
    <source>
        <strain evidence="7">BABL1</strain>
    </source>
</reference>
<feature type="domain" description="ABC transporter" evidence="5">
    <location>
        <begin position="2"/>
        <end position="233"/>
    </location>
</feature>
<comment type="similarity">
    <text evidence="1">Belongs to the ABC transporter superfamily.</text>
</comment>
<dbReference type="OrthoDB" id="9809450at2"/>
<evidence type="ECO:0000313" key="6">
    <source>
        <dbReference type="EMBL" id="CDK30771.1"/>
    </source>
</evidence>
<evidence type="ECO:0000256" key="4">
    <source>
        <dbReference type="ARBA" id="ARBA00022840"/>
    </source>
</evidence>
<dbReference type="Proteomes" id="UP000018769">
    <property type="component" value="Chromosome I"/>
</dbReference>
<dbReference type="PANTHER" id="PTHR43166:SF4">
    <property type="entry name" value="PHOSPHONATES IMPORT ATP-BINDING PROTEIN PHNC"/>
    <property type="match status" value="1"/>
</dbReference>
<dbReference type="InterPro" id="IPR003439">
    <property type="entry name" value="ABC_transporter-like_ATP-bd"/>
</dbReference>
<dbReference type="InterPro" id="IPR017871">
    <property type="entry name" value="ABC_transporter-like_CS"/>
</dbReference>
<evidence type="ECO:0000259" key="5">
    <source>
        <dbReference type="PROSITE" id="PS50893"/>
    </source>
</evidence>
<dbReference type="HOGENOM" id="CLU_000604_1_2_7"/>
<dbReference type="PROSITE" id="PS00211">
    <property type="entry name" value="ABC_TRANSPORTER_1"/>
    <property type="match status" value="1"/>
</dbReference>
<keyword evidence="3" id="KW-0547">Nucleotide-binding</keyword>
<accession>V6DJT0</accession>
<dbReference type="SMART" id="SM00382">
    <property type="entry name" value="AAA"/>
    <property type="match status" value="1"/>
</dbReference>
<dbReference type="AlphaFoldDB" id="V6DJT0"/>
<dbReference type="InterPro" id="IPR050086">
    <property type="entry name" value="MetN_ABC_transporter-like"/>
</dbReference>
<evidence type="ECO:0000256" key="2">
    <source>
        <dbReference type="ARBA" id="ARBA00022448"/>
    </source>
</evidence>
<organism evidence="6 7">
    <name type="scientific">Candidatus Babela massiliensis</name>
    <dbReference type="NCBI Taxonomy" id="673862"/>
    <lineage>
        <taxon>Bacteria</taxon>
        <taxon>Candidatus Babelota</taxon>
        <taxon>Candidatus Babeliae</taxon>
        <taxon>Candidatus Babeliales</taxon>
        <taxon>Candidatus Babeliaceae</taxon>
        <taxon>Candidatus Babela</taxon>
    </lineage>
</organism>
<dbReference type="SUPFAM" id="SSF52540">
    <property type="entry name" value="P-loop containing nucleoside triphosphate hydrolases"/>
    <property type="match status" value="1"/>
</dbReference>
<dbReference type="GO" id="GO:0016887">
    <property type="term" value="F:ATP hydrolysis activity"/>
    <property type="evidence" value="ECO:0007669"/>
    <property type="project" value="InterPro"/>
</dbReference>
<sequence length="237" mass="26708">MLKIKNLSKSFNNKKVLDNISFDVKNGEIAVFLGQSGVGKSTLLRILNNLESYEDGEIILNNKPLDLKKANEEHLIGMVFQQFNLFEHMTVERNITFVLEKSAKKNSHDAKLIAQDLLKKFGLLDKANLPVTELSGGQKQRLAIARTLSLKPQVVCLDEPTSALDPMLTGFVANNIEELRNQNYTVLVTTHDIALIERLECTIYLMDSGKIVESTLSQEYFAHPEQYPLIEKFVTGK</sequence>
<proteinExistence type="inferred from homology"/>
<name>V6DJT0_9BACT</name>
<keyword evidence="7" id="KW-1185">Reference proteome</keyword>
<dbReference type="InterPro" id="IPR027417">
    <property type="entry name" value="P-loop_NTPase"/>
</dbReference>
<dbReference type="GO" id="GO:0005524">
    <property type="term" value="F:ATP binding"/>
    <property type="evidence" value="ECO:0007669"/>
    <property type="project" value="UniProtKB-KW"/>
</dbReference>
<protein>
    <submittedName>
        <fullName evidence="6">ABC-type amino acid transport system ATPase component</fullName>
    </submittedName>
</protein>
<dbReference type="PANTHER" id="PTHR43166">
    <property type="entry name" value="AMINO ACID IMPORT ATP-BINDING PROTEIN"/>
    <property type="match status" value="1"/>
</dbReference>
<dbReference type="KEGG" id="dpb:BABL1_gene_244"/>